<dbReference type="RefSeq" id="WP_306931562.1">
    <property type="nucleotide sequence ID" value="NZ_JAUTBL010000002.1"/>
</dbReference>
<comment type="caution">
    <text evidence="2">The sequence shown here is derived from an EMBL/GenBank/DDBJ whole genome shotgun (WGS) entry which is preliminary data.</text>
</comment>
<evidence type="ECO:0000313" key="2">
    <source>
        <dbReference type="EMBL" id="MDQ1185370.1"/>
    </source>
</evidence>
<name>A0ABU0UKA4_9HYPH</name>
<keyword evidence="1" id="KW-0472">Membrane</keyword>
<protein>
    <recommendedName>
        <fullName evidence="4">DUF4760 domain-containing protein</fullName>
    </recommendedName>
</protein>
<feature type="transmembrane region" description="Helical" evidence="1">
    <location>
        <begin position="12"/>
        <end position="30"/>
    </location>
</feature>
<evidence type="ECO:0000313" key="3">
    <source>
        <dbReference type="Proteomes" id="UP001224781"/>
    </source>
</evidence>
<evidence type="ECO:0000256" key="1">
    <source>
        <dbReference type="SAM" id="Phobius"/>
    </source>
</evidence>
<accession>A0ABU0UKA4</accession>
<proteinExistence type="predicted"/>
<reference evidence="2 3" key="1">
    <citation type="submission" date="2023-07" db="EMBL/GenBank/DDBJ databases">
        <title>Functional and genomic diversity of the sorghum phyllosphere microbiome.</title>
        <authorList>
            <person name="Shade A."/>
        </authorList>
    </citation>
    <scope>NUCLEOTIDE SEQUENCE [LARGE SCALE GENOMIC DNA]</scope>
    <source>
        <strain evidence="2 3">SORGH_AS_1126</strain>
    </source>
</reference>
<organism evidence="2 3">
    <name type="scientific">Agrobacterium larrymoorei</name>
    <dbReference type="NCBI Taxonomy" id="160699"/>
    <lineage>
        <taxon>Bacteria</taxon>
        <taxon>Pseudomonadati</taxon>
        <taxon>Pseudomonadota</taxon>
        <taxon>Alphaproteobacteria</taxon>
        <taxon>Hyphomicrobiales</taxon>
        <taxon>Rhizobiaceae</taxon>
        <taxon>Rhizobium/Agrobacterium group</taxon>
        <taxon>Agrobacterium</taxon>
    </lineage>
</organism>
<keyword evidence="3" id="KW-1185">Reference proteome</keyword>
<gene>
    <name evidence="2" type="ORF">QE408_002513</name>
</gene>
<dbReference type="EMBL" id="JAUTBL010000002">
    <property type="protein sequence ID" value="MDQ1185370.1"/>
    <property type="molecule type" value="Genomic_DNA"/>
</dbReference>
<keyword evidence="1" id="KW-1133">Transmembrane helix</keyword>
<dbReference type="Proteomes" id="UP001224781">
    <property type="component" value="Unassembled WGS sequence"/>
</dbReference>
<evidence type="ECO:0008006" key="4">
    <source>
        <dbReference type="Google" id="ProtNLM"/>
    </source>
</evidence>
<keyword evidence="1" id="KW-0812">Transmembrane</keyword>
<sequence>MISINWDMVSALANVVMAITAVVAAAYALLQYRASTRIQELEQINSIYKSTVDVMSKASTGKLGFAEIKLVIDHLELQERRIENGLLTKRAVEFYRDAMSINDQFVDIPDENLKVIRAVLTADLRGYRHIIKALKKNSKTSYIIDW</sequence>